<evidence type="ECO:0000256" key="1">
    <source>
        <dbReference type="PROSITE-ProRule" id="PRU00047"/>
    </source>
</evidence>
<keyword evidence="1" id="KW-0862">Zinc</keyword>
<keyword evidence="1" id="KW-0479">Metal-binding</keyword>
<dbReference type="InterPro" id="IPR001878">
    <property type="entry name" value="Znf_CCHC"/>
</dbReference>
<dbReference type="PROSITE" id="PS50158">
    <property type="entry name" value="ZF_CCHC"/>
    <property type="match status" value="1"/>
</dbReference>
<dbReference type="GO" id="GO:0003676">
    <property type="term" value="F:nucleic acid binding"/>
    <property type="evidence" value="ECO:0007669"/>
    <property type="project" value="InterPro"/>
</dbReference>
<feature type="domain" description="CCHC-type" evidence="3">
    <location>
        <begin position="362"/>
        <end position="376"/>
    </location>
</feature>
<name>A0AAW1C7X3_CROAD</name>
<feature type="compositionally biased region" description="Low complexity" evidence="2">
    <location>
        <begin position="337"/>
        <end position="346"/>
    </location>
</feature>
<accession>A0AAW1C7X3</accession>
<dbReference type="GO" id="GO:0008270">
    <property type="term" value="F:zinc ion binding"/>
    <property type="evidence" value="ECO:0007669"/>
    <property type="project" value="UniProtKB-KW"/>
</dbReference>
<dbReference type="Proteomes" id="UP001474421">
    <property type="component" value="Unassembled WGS sequence"/>
</dbReference>
<sequence length="441" mass="48877">MAPTPGRRFAPPGTVRTADERARTPVAFSVEKGPSRPPSREPVLVAASSKRLRHGEAGYCEPERAGSPFPLTGCFAAVRPWTEVFLAVRATRFTRPAVPREWGPFSVSARFDLLCWGDNERHPLLDVIETKGVMLSRFLERRTERHERLSSRSACAESVSCEKCAKRGGQFELNLHPDDQFTLREPATRQVGTDRTRYGMGVRGLGNRPADPDDMGAGPTGGGAGTRPRPSLEAGRTRFEDPTRLQWAEAQLVGLRQRGRPAKEYIREFQKLAGRLRSWPDRLLVHHFRNGLDNEIRRACIVRGIGGRLSDWFKAAMELDIGLREHTSGRENRLPPRRGQGPPTGRMVQATPEATRPKTTFRCFRCNRPGHRAAECGLPAILGTPTAIGKPGSTPQKTTEKSRVAHQTGQTPIQPASGDHSPVLQEYEEDGPVEDSMGIPW</sequence>
<gene>
    <name evidence="4" type="ORF">NXF25_001685</name>
</gene>
<dbReference type="AlphaFoldDB" id="A0AAW1C7X3"/>
<keyword evidence="5" id="KW-1185">Reference proteome</keyword>
<proteinExistence type="predicted"/>
<evidence type="ECO:0000256" key="2">
    <source>
        <dbReference type="SAM" id="MobiDB-lite"/>
    </source>
</evidence>
<dbReference type="EMBL" id="JAOTOJ010000001">
    <property type="protein sequence ID" value="KAK9410510.1"/>
    <property type="molecule type" value="Genomic_DNA"/>
</dbReference>
<feature type="compositionally biased region" description="Polar residues" evidence="2">
    <location>
        <begin position="405"/>
        <end position="414"/>
    </location>
</feature>
<evidence type="ECO:0000259" key="3">
    <source>
        <dbReference type="PROSITE" id="PS50158"/>
    </source>
</evidence>
<evidence type="ECO:0000313" key="4">
    <source>
        <dbReference type="EMBL" id="KAK9410510.1"/>
    </source>
</evidence>
<protein>
    <submittedName>
        <fullName evidence="4">Retrotransposon-derived protein PEG10</fullName>
    </submittedName>
</protein>
<feature type="region of interest" description="Disordered" evidence="2">
    <location>
        <begin position="385"/>
        <end position="441"/>
    </location>
</feature>
<feature type="region of interest" description="Disordered" evidence="2">
    <location>
        <begin position="197"/>
        <end position="238"/>
    </location>
</feature>
<reference evidence="4 5" key="1">
    <citation type="journal article" date="2024" name="Proc. Natl. Acad. Sci. U.S.A.">
        <title>The genetic regulatory architecture and epigenomic basis for age-related changes in rattlesnake venom.</title>
        <authorList>
            <person name="Hogan M.P."/>
            <person name="Holding M.L."/>
            <person name="Nystrom G.S."/>
            <person name="Colston T.J."/>
            <person name="Bartlett D.A."/>
            <person name="Mason A.J."/>
            <person name="Ellsworth S.A."/>
            <person name="Rautsaw R.M."/>
            <person name="Lawrence K.C."/>
            <person name="Strickland J.L."/>
            <person name="He B."/>
            <person name="Fraser P."/>
            <person name="Margres M.J."/>
            <person name="Gilbert D.M."/>
            <person name="Gibbs H.L."/>
            <person name="Parkinson C.L."/>
            <person name="Rokyta D.R."/>
        </authorList>
    </citation>
    <scope>NUCLEOTIDE SEQUENCE [LARGE SCALE GENOMIC DNA]</scope>
    <source>
        <strain evidence="4">DRR0105</strain>
    </source>
</reference>
<feature type="region of interest" description="Disordered" evidence="2">
    <location>
        <begin position="326"/>
        <end position="354"/>
    </location>
</feature>
<feature type="region of interest" description="Disordered" evidence="2">
    <location>
        <begin position="1"/>
        <end position="43"/>
    </location>
</feature>
<keyword evidence="1" id="KW-0863">Zinc-finger</keyword>
<evidence type="ECO:0000313" key="5">
    <source>
        <dbReference type="Proteomes" id="UP001474421"/>
    </source>
</evidence>
<dbReference type="InterPro" id="IPR005162">
    <property type="entry name" value="Retrotrans_gag_dom"/>
</dbReference>
<organism evidence="4 5">
    <name type="scientific">Crotalus adamanteus</name>
    <name type="common">Eastern diamondback rattlesnake</name>
    <dbReference type="NCBI Taxonomy" id="8729"/>
    <lineage>
        <taxon>Eukaryota</taxon>
        <taxon>Metazoa</taxon>
        <taxon>Chordata</taxon>
        <taxon>Craniata</taxon>
        <taxon>Vertebrata</taxon>
        <taxon>Euteleostomi</taxon>
        <taxon>Lepidosauria</taxon>
        <taxon>Squamata</taxon>
        <taxon>Bifurcata</taxon>
        <taxon>Unidentata</taxon>
        <taxon>Episquamata</taxon>
        <taxon>Toxicofera</taxon>
        <taxon>Serpentes</taxon>
        <taxon>Colubroidea</taxon>
        <taxon>Viperidae</taxon>
        <taxon>Crotalinae</taxon>
        <taxon>Crotalus</taxon>
    </lineage>
</organism>
<comment type="caution">
    <text evidence="4">The sequence shown here is derived from an EMBL/GenBank/DDBJ whole genome shotgun (WGS) entry which is preliminary data.</text>
</comment>
<dbReference type="Pfam" id="PF03732">
    <property type="entry name" value="Retrotrans_gag"/>
    <property type="match status" value="1"/>
</dbReference>